<dbReference type="RefSeq" id="XP_014158226.1">
    <property type="nucleotide sequence ID" value="XM_014302751.1"/>
</dbReference>
<dbReference type="EMBL" id="KQ241772">
    <property type="protein sequence ID" value="KNC84324.1"/>
    <property type="molecule type" value="Genomic_DNA"/>
</dbReference>
<evidence type="ECO:0000256" key="1">
    <source>
        <dbReference type="SAM" id="MobiDB-lite"/>
    </source>
</evidence>
<dbReference type="GeneID" id="25903952"/>
<protein>
    <submittedName>
        <fullName evidence="2">Uncharacterized protein</fullName>
    </submittedName>
</protein>
<evidence type="ECO:0000313" key="2">
    <source>
        <dbReference type="EMBL" id="KNC84324.1"/>
    </source>
</evidence>
<sequence length="372" mass="42426">MKQISAVKRRIGRTKPVPQVAPYDNVHISRRDRILQNAQKWAKEIPTPEGMSSDFGELAPYDTVHASRRGQMLNYTRNRSQAIPTPEVTPIDFGHFNRNQESSAIVISPGGFFLDPADLHLNMATPQNLSSSAKQSIDAFCRVMESPHQQPTNGQVVENLFRDKLQHRRRPQSIMQMYLSIRLHIANTSMFIIEDPQDVKRCKMSPPTEACITESTAAEMKTPDSYADGHRALQKERAYKVLLEFNVENEQKLQPMSFQDATAHIVRTHEQDQDNNAYKNILACMKLNPSVPLETQLQNFERKVDFMEMDNMKIRFTNIPQPCHTQQGGAPPHRASAVGTSTRTQQAPGINFRPRVNLMDGVIRCLIRRQQR</sequence>
<dbReference type="Proteomes" id="UP000054560">
    <property type="component" value="Unassembled WGS sequence"/>
</dbReference>
<organism evidence="2 3">
    <name type="scientific">Sphaeroforma arctica JP610</name>
    <dbReference type="NCBI Taxonomy" id="667725"/>
    <lineage>
        <taxon>Eukaryota</taxon>
        <taxon>Ichthyosporea</taxon>
        <taxon>Ichthyophonida</taxon>
        <taxon>Sphaeroforma</taxon>
    </lineage>
</organism>
<evidence type="ECO:0000313" key="3">
    <source>
        <dbReference type="Proteomes" id="UP000054560"/>
    </source>
</evidence>
<feature type="region of interest" description="Disordered" evidence="1">
    <location>
        <begin position="322"/>
        <end position="347"/>
    </location>
</feature>
<feature type="compositionally biased region" description="Polar residues" evidence="1">
    <location>
        <begin position="338"/>
        <end position="347"/>
    </location>
</feature>
<proteinExistence type="predicted"/>
<name>A0A0L0G5U3_9EUKA</name>
<keyword evidence="3" id="KW-1185">Reference proteome</keyword>
<gene>
    <name evidence="2" type="ORF">SARC_03448</name>
</gene>
<dbReference type="AlphaFoldDB" id="A0A0L0G5U3"/>
<reference evidence="2 3" key="1">
    <citation type="submission" date="2011-02" db="EMBL/GenBank/DDBJ databases">
        <title>The Genome Sequence of Sphaeroforma arctica JP610.</title>
        <authorList>
            <consortium name="The Broad Institute Genome Sequencing Platform"/>
            <person name="Russ C."/>
            <person name="Cuomo C."/>
            <person name="Young S.K."/>
            <person name="Zeng Q."/>
            <person name="Gargeya S."/>
            <person name="Alvarado L."/>
            <person name="Berlin A."/>
            <person name="Chapman S.B."/>
            <person name="Chen Z."/>
            <person name="Freedman E."/>
            <person name="Gellesch M."/>
            <person name="Goldberg J."/>
            <person name="Griggs A."/>
            <person name="Gujja S."/>
            <person name="Heilman E."/>
            <person name="Heiman D."/>
            <person name="Howarth C."/>
            <person name="Mehta T."/>
            <person name="Neiman D."/>
            <person name="Pearson M."/>
            <person name="Roberts A."/>
            <person name="Saif S."/>
            <person name="Shea T."/>
            <person name="Shenoy N."/>
            <person name="Sisk P."/>
            <person name="Stolte C."/>
            <person name="Sykes S."/>
            <person name="White J."/>
            <person name="Yandava C."/>
            <person name="Burger G."/>
            <person name="Gray M.W."/>
            <person name="Holland P.W.H."/>
            <person name="King N."/>
            <person name="Lang F.B.F."/>
            <person name="Roger A.J."/>
            <person name="Ruiz-Trillo I."/>
            <person name="Haas B."/>
            <person name="Nusbaum C."/>
            <person name="Birren B."/>
        </authorList>
    </citation>
    <scope>NUCLEOTIDE SEQUENCE [LARGE SCALE GENOMIC DNA]</scope>
    <source>
        <strain evidence="2 3">JP610</strain>
    </source>
</reference>
<accession>A0A0L0G5U3</accession>